<name>A0A101ISD6_9EURY</name>
<evidence type="ECO:0000259" key="1">
    <source>
        <dbReference type="Pfam" id="PF01890"/>
    </source>
</evidence>
<proteinExistence type="predicted"/>
<dbReference type="InterPro" id="IPR021744">
    <property type="entry name" value="CbiG_N"/>
</dbReference>
<dbReference type="SUPFAM" id="SSF159672">
    <property type="entry name" value="CbiG N-terminal domain-like"/>
    <property type="match status" value="1"/>
</dbReference>
<dbReference type="Proteomes" id="UP000054598">
    <property type="component" value="Unassembled WGS sequence"/>
</dbReference>
<dbReference type="PATRIC" id="fig|2198.3.peg.1296"/>
<dbReference type="Proteomes" id="UP000054323">
    <property type="component" value="Unassembled WGS sequence"/>
</dbReference>
<dbReference type="PANTHER" id="PTHR37477:SF1">
    <property type="entry name" value="COBALT-PRECORRIN-5A HYDROLASE"/>
    <property type="match status" value="1"/>
</dbReference>
<dbReference type="AlphaFoldDB" id="A0A101ISD6"/>
<dbReference type="NCBIfam" id="NF004465">
    <property type="entry name" value="PRK05788.1-3"/>
    <property type="match status" value="1"/>
</dbReference>
<dbReference type="InterPro" id="IPR036518">
    <property type="entry name" value="CobE/GbiG_C_sf"/>
</dbReference>
<evidence type="ECO:0000313" key="3">
    <source>
        <dbReference type="EMBL" id="KUK61064.1"/>
    </source>
</evidence>
<dbReference type="InterPro" id="IPR002750">
    <property type="entry name" value="CobE/GbiG_C"/>
</dbReference>
<evidence type="ECO:0000313" key="5">
    <source>
        <dbReference type="Proteomes" id="UP000054323"/>
    </source>
</evidence>
<dbReference type="InterPro" id="IPR038029">
    <property type="entry name" value="GbiG_N_sf"/>
</dbReference>
<dbReference type="PANTHER" id="PTHR37477">
    <property type="entry name" value="COBALT-PRECORRIN-5A HYDROLASE"/>
    <property type="match status" value="1"/>
</dbReference>
<feature type="domain" description="CobE/GbiG C-terminal" evidence="1">
    <location>
        <begin position="174"/>
        <end position="289"/>
    </location>
</feature>
<reference evidence="4" key="1">
    <citation type="journal article" date="2015" name="MBio">
        <title>Genome-resolved metagenomic analysis reveals roles for candidate phyla and other microbial community members in biogeochemical transformations in oil reservoirs.</title>
        <authorList>
            <person name="Hu P."/>
            <person name="Tom L."/>
            <person name="Singh A."/>
            <person name="Thomas B.C."/>
            <person name="Baker B.J."/>
            <person name="Piceno Y.M."/>
            <person name="Andersen G.L."/>
            <person name="Banfield J.F."/>
        </authorList>
    </citation>
    <scope>NUCLEOTIDE SEQUENCE [LARGE SCALE GENOMIC DNA]</scope>
    <source>
        <strain evidence="3">62_101</strain>
        <strain evidence="4">63_41</strain>
    </source>
</reference>
<evidence type="ECO:0000313" key="4">
    <source>
        <dbReference type="EMBL" id="KUL00539.1"/>
    </source>
</evidence>
<protein>
    <submittedName>
        <fullName evidence="4">Cobalamin (Vitamin B12) biosynthesis CbiG protein</fullName>
    </submittedName>
</protein>
<dbReference type="Gene3D" id="3.30.420.180">
    <property type="entry name" value="CobE/GbiG C-terminal domain"/>
    <property type="match status" value="1"/>
</dbReference>
<dbReference type="Pfam" id="PF11760">
    <property type="entry name" value="CbiG_N"/>
    <property type="match status" value="1"/>
</dbReference>
<evidence type="ECO:0000313" key="6">
    <source>
        <dbReference type="Proteomes" id="UP000054598"/>
    </source>
</evidence>
<dbReference type="Pfam" id="PF01890">
    <property type="entry name" value="CbiG_C"/>
    <property type="match status" value="1"/>
</dbReference>
<dbReference type="GO" id="GO:0009236">
    <property type="term" value="P:cobalamin biosynthetic process"/>
    <property type="evidence" value="ECO:0007669"/>
    <property type="project" value="InterPro"/>
</dbReference>
<gene>
    <name evidence="3" type="ORF">XD82_1326</name>
    <name evidence="4" type="ORF">XE10_1374</name>
</gene>
<dbReference type="EMBL" id="LGGD01000172">
    <property type="protein sequence ID" value="KUK61064.1"/>
    <property type="molecule type" value="Genomic_DNA"/>
</dbReference>
<sequence>MTRTAVIALERFLPDARRIAGVLDAEVIPYDPEAFRAAFAGYGRIVALMSAGIAVRGIAPLLTDKWRDPAVVVVGPDLRYAIPVVGGHHGANDLARELAVLGIEPVITTATETRGRESVEGIAVWTGCDIVNRDSTRAVNAAVLDADVPLYAVTGPGIVVAGPGVSLLVRNGEYVVGVGCRKGVGAAEVIEAIGRALREAGVAPEKVLVYATTAKKRGEAGLIEAIVDLGGNLVFLDDETINAQEALTPSRASLIGLVGVAEPSALAASKRKVLVLARQTYGSVTVAIAR</sequence>
<dbReference type="InterPro" id="IPR052553">
    <property type="entry name" value="CbiG_hydrolase"/>
</dbReference>
<feature type="domain" description="Cobalamin synthesis G N-terminal" evidence="2">
    <location>
        <begin position="34"/>
        <end position="112"/>
    </location>
</feature>
<comment type="caution">
    <text evidence="4">The sequence shown here is derived from an EMBL/GenBank/DDBJ whole genome shotgun (WGS) entry which is preliminary data.</text>
</comment>
<reference evidence="5 6" key="2">
    <citation type="journal article" date="2015" name="MBio">
        <title>Genome-Resolved Metagenomic Analysis Reveals Roles for Candidate Phyla and Other Microbial Community Members in Biogeochemical Transformations in Oil Reservoirs.</title>
        <authorList>
            <person name="Hu P."/>
            <person name="Tom L."/>
            <person name="Singh A."/>
            <person name="Thomas B.C."/>
            <person name="Baker B.J."/>
            <person name="Piceno Y.M."/>
            <person name="Andersen G.L."/>
            <person name="Banfield J.F."/>
        </authorList>
    </citation>
    <scope>NUCLEOTIDE SEQUENCE [LARGE SCALE GENOMIC DNA]</scope>
</reference>
<dbReference type="Gene3D" id="3.40.50.11220">
    <property type="match status" value="1"/>
</dbReference>
<organism evidence="4 6">
    <name type="scientific">Methanoculleus marisnigri</name>
    <dbReference type="NCBI Taxonomy" id="2198"/>
    <lineage>
        <taxon>Archaea</taxon>
        <taxon>Methanobacteriati</taxon>
        <taxon>Methanobacteriota</taxon>
        <taxon>Stenosarchaea group</taxon>
        <taxon>Methanomicrobia</taxon>
        <taxon>Methanomicrobiales</taxon>
        <taxon>Methanomicrobiaceae</taxon>
        <taxon>Methanoculleus</taxon>
    </lineage>
</organism>
<dbReference type="EMBL" id="LGHE01000162">
    <property type="protein sequence ID" value="KUL00539.1"/>
    <property type="molecule type" value="Genomic_DNA"/>
</dbReference>
<evidence type="ECO:0000259" key="2">
    <source>
        <dbReference type="Pfam" id="PF11760"/>
    </source>
</evidence>
<accession>A0A101ISD6</accession>
<dbReference type="SUPFAM" id="SSF159664">
    <property type="entry name" value="CobE/GbiG C-terminal domain-like"/>
    <property type="match status" value="1"/>
</dbReference>